<dbReference type="NCBIfam" id="TIGR01575">
    <property type="entry name" value="rimI"/>
    <property type="match status" value="1"/>
</dbReference>
<dbReference type="PROSITE" id="PS51186">
    <property type="entry name" value="GNAT"/>
    <property type="match status" value="1"/>
</dbReference>
<dbReference type="InterPro" id="IPR006464">
    <property type="entry name" value="AcTrfase_RimI/Ard1"/>
</dbReference>
<dbReference type="RefSeq" id="WP_092151663.1">
    <property type="nucleotide sequence ID" value="NZ_LT629700.1"/>
</dbReference>
<dbReference type="EMBL" id="LT629700">
    <property type="protein sequence ID" value="SDM11332.1"/>
    <property type="molecule type" value="Genomic_DNA"/>
</dbReference>
<dbReference type="Gene3D" id="3.40.630.30">
    <property type="match status" value="1"/>
</dbReference>
<dbReference type="Pfam" id="PF00583">
    <property type="entry name" value="Acetyltransf_1"/>
    <property type="match status" value="1"/>
</dbReference>
<dbReference type="PANTHER" id="PTHR43420:SF44">
    <property type="entry name" value="ACETYLTRANSFERASE YPEA"/>
    <property type="match status" value="1"/>
</dbReference>
<keyword evidence="7" id="KW-1185">Reference proteome</keyword>
<dbReference type="OrthoDB" id="529907at2"/>
<dbReference type="InterPro" id="IPR000182">
    <property type="entry name" value="GNAT_dom"/>
</dbReference>
<protein>
    <submittedName>
        <fullName evidence="6">Ribosomal-protein-alanine N-acetyltransferase</fullName>
    </submittedName>
</protein>
<dbReference type="STRING" id="38302.SAMN04488535_1966"/>
<keyword evidence="4" id="KW-0012">Acyltransferase</keyword>
<dbReference type="CDD" id="cd04301">
    <property type="entry name" value="NAT_SF"/>
    <property type="match status" value="1"/>
</dbReference>
<evidence type="ECO:0000256" key="4">
    <source>
        <dbReference type="ARBA" id="ARBA00023315"/>
    </source>
</evidence>
<organism evidence="6 7">
    <name type="scientific">Corynebacterium mycetoides</name>
    <dbReference type="NCBI Taxonomy" id="38302"/>
    <lineage>
        <taxon>Bacteria</taxon>
        <taxon>Bacillati</taxon>
        <taxon>Actinomycetota</taxon>
        <taxon>Actinomycetes</taxon>
        <taxon>Mycobacteriales</taxon>
        <taxon>Corynebacteriaceae</taxon>
        <taxon>Corynebacterium</taxon>
    </lineage>
</organism>
<reference evidence="7" key="1">
    <citation type="submission" date="2016-10" db="EMBL/GenBank/DDBJ databases">
        <authorList>
            <person name="Varghese N."/>
            <person name="Submissions S."/>
        </authorList>
    </citation>
    <scope>NUCLEOTIDE SEQUENCE [LARGE SCALE GENOMIC DNA]</scope>
    <source>
        <strain evidence="7">DSM 20632</strain>
    </source>
</reference>
<dbReference type="InterPro" id="IPR016181">
    <property type="entry name" value="Acyl_CoA_acyltransferase"/>
</dbReference>
<name>A0A1G9QJW4_9CORY</name>
<feature type="domain" description="N-acetyltransferase" evidence="5">
    <location>
        <begin position="1"/>
        <end position="155"/>
    </location>
</feature>
<evidence type="ECO:0000313" key="6">
    <source>
        <dbReference type="EMBL" id="SDM11332.1"/>
    </source>
</evidence>
<keyword evidence="2" id="KW-0963">Cytoplasm</keyword>
<dbReference type="GO" id="GO:0008080">
    <property type="term" value="F:N-acetyltransferase activity"/>
    <property type="evidence" value="ECO:0007669"/>
    <property type="project" value="InterPro"/>
</dbReference>
<proteinExistence type="inferred from homology"/>
<dbReference type="PANTHER" id="PTHR43420">
    <property type="entry name" value="ACETYLTRANSFERASE"/>
    <property type="match status" value="1"/>
</dbReference>
<dbReference type="InterPro" id="IPR050680">
    <property type="entry name" value="YpeA/RimI_acetyltransf"/>
</dbReference>
<comment type="similarity">
    <text evidence="1">Belongs to the acetyltransferase family. RimI subfamily.</text>
</comment>
<gene>
    <name evidence="6" type="ORF">SAMN04488535_1966</name>
</gene>
<evidence type="ECO:0000256" key="2">
    <source>
        <dbReference type="ARBA" id="ARBA00022490"/>
    </source>
</evidence>
<evidence type="ECO:0000256" key="1">
    <source>
        <dbReference type="ARBA" id="ARBA00005395"/>
    </source>
</evidence>
<evidence type="ECO:0000256" key="3">
    <source>
        <dbReference type="ARBA" id="ARBA00022679"/>
    </source>
</evidence>
<dbReference type="Proteomes" id="UP000199350">
    <property type="component" value="Chromosome I"/>
</dbReference>
<dbReference type="AlphaFoldDB" id="A0A1G9QJW4"/>
<evidence type="ECO:0000259" key="5">
    <source>
        <dbReference type="PROSITE" id="PS51186"/>
    </source>
</evidence>
<accession>A0A1G9QJW4</accession>
<sequence length="162" mass="18193">MRLRELTLADATRVAEIERDLFAGDNPWSRDVFVAEFAQPYTFYVGAFEDGEDDGEELMGYAGLAMLGPRDDPEFEVHTIGVAREHQGRGIGRLLMHQLVHTADLMNGPMFLEVRTDNAPAIGLYESYGFTVLATRKAYYQPSGADAYSMMRHPRDERDPGT</sequence>
<dbReference type="SUPFAM" id="SSF55729">
    <property type="entry name" value="Acyl-CoA N-acyltransferases (Nat)"/>
    <property type="match status" value="1"/>
</dbReference>
<evidence type="ECO:0000313" key="7">
    <source>
        <dbReference type="Proteomes" id="UP000199350"/>
    </source>
</evidence>
<keyword evidence="3 6" id="KW-0808">Transferase</keyword>